<reference evidence="1 2" key="1">
    <citation type="submission" date="2018-09" db="EMBL/GenBank/DDBJ databases">
        <title>Hymenobacter medium sp. nov., isolated from R2A medium.</title>
        <authorList>
            <person name="Yingchao G."/>
        </authorList>
    </citation>
    <scope>NUCLEOTIDE SEQUENCE [LARGE SCALE GENOMIC DNA]</scope>
    <source>
        <strain evidence="2">sh-6</strain>
    </source>
</reference>
<dbReference type="Gene3D" id="3.40.50.1110">
    <property type="entry name" value="SGNH hydrolase"/>
    <property type="match status" value="2"/>
</dbReference>
<evidence type="ECO:0000313" key="1">
    <source>
        <dbReference type="EMBL" id="AYA38163.1"/>
    </source>
</evidence>
<name>A0A3B7R438_9BACT</name>
<dbReference type="AlphaFoldDB" id="A0A3B7R438"/>
<proteinExistence type="predicted"/>
<accession>A0A3B7R438</accession>
<sequence>MYTFLKKGAPALALLGLALGSCQPELEEPKASAGSADFSRYIAVGNSLTAGFMDGGLYREGQASSYPALLAQQFSRVGGGAFTQPLFTEAQANGSGYLRLAGFTAQGSPITAPVVTSLAIRGFAGNDPTKPLYTKFTEPVNNLGVPGIRMSDITTAGYGSTQGNPYFERITPDASGTQTYLQRISASNPTFFTFWLGNNDVLGFATAGGAANSITARTTFTNNANSAIDALTANGAKGVVALIPDVANIPFFTTVGPAFRSTLAQANVPSAAPFVYTTGTLAPGQPNTRVSTTVASIRDAAGTGNLLLTLTASPYLGLYGQPSGKYWRDFYQQARPSLPATIPNLATFLLVMQIDTLRPFGQTTQNPFPSTLVLDATEQTTVRTATTNFNADLTAKATAKDLAIFDANSFFNGVAANGYATNGQINSASFISGNLFSLDGVHPTPRGYAVVANEMIRVINQKYGSTIPFVDANAYRGVRFP</sequence>
<dbReference type="KEGG" id="hyh:D3Y59_14615"/>
<dbReference type="OrthoDB" id="9764164at2"/>
<protein>
    <submittedName>
        <fullName evidence="1">G-D-S-L family lipolytic protein</fullName>
    </submittedName>
</protein>
<dbReference type="Pfam" id="PF00657">
    <property type="entry name" value="Lipase_GDSL"/>
    <property type="match status" value="1"/>
</dbReference>
<dbReference type="PROSITE" id="PS51257">
    <property type="entry name" value="PROKAR_LIPOPROTEIN"/>
    <property type="match status" value="1"/>
</dbReference>
<organism evidence="1 2">
    <name type="scientific">Hymenobacter oligotrophus</name>
    <dbReference type="NCBI Taxonomy" id="2319843"/>
    <lineage>
        <taxon>Bacteria</taxon>
        <taxon>Pseudomonadati</taxon>
        <taxon>Bacteroidota</taxon>
        <taxon>Cytophagia</taxon>
        <taxon>Cytophagales</taxon>
        <taxon>Hymenobacteraceae</taxon>
        <taxon>Hymenobacter</taxon>
    </lineage>
</organism>
<dbReference type="RefSeq" id="WP_119445714.1">
    <property type="nucleotide sequence ID" value="NZ_CP032317.1"/>
</dbReference>
<dbReference type="SUPFAM" id="SSF52266">
    <property type="entry name" value="SGNH hydrolase"/>
    <property type="match status" value="2"/>
</dbReference>
<evidence type="ECO:0000313" key="2">
    <source>
        <dbReference type="Proteomes" id="UP000262802"/>
    </source>
</evidence>
<dbReference type="InterPro" id="IPR001087">
    <property type="entry name" value="GDSL"/>
</dbReference>
<keyword evidence="2" id="KW-1185">Reference proteome</keyword>
<dbReference type="Proteomes" id="UP000262802">
    <property type="component" value="Chromosome"/>
</dbReference>
<dbReference type="GO" id="GO:0016788">
    <property type="term" value="F:hydrolase activity, acting on ester bonds"/>
    <property type="evidence" value="ECO:0007669"/>
    <property type="project" value="InterPro"/>
</dbReference>
<dbReference type="EMBL" id="CP032317">
    <property type="protein sequence ID" value="AYA38163.1"/>
    <property type="molecule type" value="Genomic_DNA"/>
</dbReference>
<gene>
    <name evidence="1" type="ORF">D3Y59_14615</name>
</gene>
<dbReference type="InterPro" id="IPR036514">
    <property type="entry name" value="SGNH_hydro_sf"/>
</dbReference>